<keyword evidence="4" id="KW-1185">Reference proteome</keyword>
<evidence type="ECO:0000313" key="4">
    <source>
        <dbReference type="Proteomes" id="UP000551501"/>
    </source>
</evidence>
<feature type="domain" description="Condensation" evidence="2">
    <location>
        <begin position="64"/>
        <end position="462"/>
    </location>
</feature>
<reference evidence="3 4" key="1">
    <citation type="submission" date="2020-08" db="EMBL/GenBank/DDBJ databases">
        <title>Sequencing the genomes of 1000 actinobacteria strains.</title>
        <authorList>
            <person name="Klenk H.-P."/>
        </authorList>
    </citation>
    <scope>NUCLEOTIDE SEQUENCE [LARGE SCALE GENOMIC DNA]</scope>
    <source>
        <strain evidence="3 4">DSM 45298</strain>
    </source>
</reference>
<evidence type="ECO:0000259" key="2">
    <source>
        <dbReference type="Pfam" id="PF00668"/>
    </source>
</evidence>
<dbReference type="InterPro" id="IPR001242">
    <property type="entry name" value="Condensation_dom"/>
</dbReference>
<gene>
    <name evidence="3" type="ORF">BKA16_001397</name>
</gene>
<protein>
    <recommendedName>
        <fullName evidence="2">Condensation domain-containing protein</fullName>
    </recommendedName>
</protein>
<dbReference type="Gene3D" id="3.30.559.30">
    <property type="entry name" value="Nonribosomal peptide synthetase, condensation domain"/>
    <property type="match status" value="1"/>
</dbReference>
<organism evidence="3 4">
    <name type="scientific">Gordonia humi</name>
    <dbReference type="NCBI Taxonomy" id="686429"/>
    <lineage>
        <taxon>Bacteria</taxon>
        <taxon>Bacillati</taxon>
        <taxon>Actinomycetota</taxon>
        <taxon>Actinomycetes</taxon>
        <taxon>Mycobacteriales</taxon>
        <taxon>Gordoniaceae</taxon>
        <taxon>Gordonia</taxon>
    </lineage>
</organism>
<feature type="region of interest" description="Disordered" evidence="1">
    <location>
        <begin position="28"/>
        <end position="50"/>
    </location>
</feature>
<dbReference type="GO" id="GO:0003824">
    <property type="term" value="F:catalytic activity"/>
    <property type="evidence" value="ECO:0007669"/>
    <property type="project" value="InterPro"/>
</dbReference>
<dbReference type="GO" id="GO:0008610">
    <property type="term" value="P:lipid biosynthetic process"/>
    <property type="evidence" value="ECO:0007669"/>
    <property type="project" value="UniProtKB-ARBA"/>
</dbReference>
<comment type="caution">
    <text evidence="3">The sequence shown here is derived from an EMBL/GenBank/DDBJ whole genome shotgun (WGS) entry which is preliminary data.</text>
</comment>
<evidence type="ECO:0000256" key="1">
    <source>
        <dbReference type="SAM" id="MobiDB-lite"/>
    </source>
</evidence>
<accession>A0A840EPT8</accession>
<dbReference type="Pfam" id="PF00668">
    <property type="entry name" value="Condensation"/>
    <property type="match status" value="1"/>
</dbReference>
<name>A0A840EPT8_9ACTN</name>
<proteinExistence type="predicted"/>
<dbReference type="AlphaFoldDB" id="A0A840EPT8"/>
<dbReference type="Proteomes" id="UP000551501">
    <property type="component" value="Unassembled WGS sequence"/>
</dbReference>
<dbReference type="SUPFAM" id="SSF52777">
    <property type="entry name" value="CoA-dependent acyltransferases"/>
    <property type="match status" value="2"/>
</dbReference>
<dbReference type="EMBL" id="JACIFP010000001">
    <property type="protein sequence ID" value="MBB4134845.1"/>
    <property type="molecule type" value="Genomic_DNA"/>
</dbReference>
<dbReference type="RefSeq" id="WP_183369959.1">
    <property type="nucleotide sequence ID" value="NZ_BAABHL010000037.1"/>
</dbReference>
<sequence length="470" mass="50208">MEYTELADYPMHEGHVLGWVPNAGPGSWRDDERRLSTDHESHVGRAHADPDRHRGSWIGGAFRIAGPLLRDVFAAALADWLGRHEAYRTTAVATDTGWRRRTVAPESVEVAVRPVPEPCGGSDACARLEEFFAEVVSSVRWPHLAVVTVEPDSACRDEAAFFTVVFAADHTVMDAYTQAFTIGEFTELYRARLAAAGSELPPCGSYVDFSAAERAVDDALDATHPAVRRWGALIDTGFPGFPLPLGPGGVDGGGQQASLSRWLLDAPATESFVAAAKRFGGSQTSGFVAAVKSALGRLGADGLRFVMPMHTRYTPELATAAGWFVGVMPVDDRMDGAGSFGEAVPGTAVALRANRDVVPFSLSRITDLLGVGEAPQFVVSYIDGRAVPGANRWSAHDRVLRSRVRSDSEVYLWINRAAGGLNLSMRYPNNDVATASVHAFVAEFAAVLTEVASHGDASIGQSAAVDGSTR</sequence>
<dbReference type="Gene3D" id="3.30.559.10">
    <property type="entry name" value="Chloramphenicol acetyltransferase-like domain"/>
    <property type="match status" value="1"/>
</dbReference>
<evidence type="ECO:0000313" key="3">
    <source>
        <dbReference type="EMBL" id="MBB4134845.1"/>
    </source>
</evidence>
<dbReference type="InterPro" id="IPR023213">
    <property type="entry name" value="CAT-like_dom_sf"/>
</dbReference>